<dbReference type="Pfam" id="PF05746">
    <property type="entry name" value="DALR_1"/>
    <property type="match status" value="1"/>
</dbReference>
<keyword evidence="2" id="KW-0436">Ligase</keyword>
<keyword evidence="9" id="KW-1185">Reference proteome</keyword>
<dbReference type="InterPro" id="IPR005148">
    <property type="entry name" value="Arg-tRNA-synth_N"/>
</dbReference>
<dbReference type="SMART" id="SM01016">
    <property type="entry name" value="Arg_tRNA_synt_N"/>
    <property type="match status" value="1"/>
</dbReference>
<keyword evidence="3" id="KW-0547">Nucleotide-binding</keyword>
<dbReference type="SUPFAM" id="SSF55190">
    <property type="entry name" value="Arginyl-tRNA synthetase (ArgRS), N-terminal 'additional' domain"/>
    <property type="match status" value="1"/>
</dbReference>
<dbReference type="PANTHER" id="PTHR11956">
    <property type="entry name" value="ARGINYL-TRNA SYNTHETASE"/>
    <property type="match status" value="1"/>
</dbReference>
<name>A0ABT0I7Z5_9ACTN</name>
<dbReference type="NCBIfam" id="NF045898">
    <property type="entry name" value="ArgS_rel_codon"/>
    <property type="match status" value="1"/>
</dbReference>
<dbReference type="Gene3D" id="1.10.730.10">
    <property type="entry name" value="Isoleucyl-tRNA Synthetase, Domain 1"/>
    <property type="match status" value="1"/>
</dbReference>
<keyword evidence="4" id="KW-0067">ATP-binding</keyword>
<sequence length="327" mass="33752">MTPADLSVTVLRAVRRAVDEGALPRGVAVPERVVVERPRAGGCGDWATNAALRLARDAGMAPLAVAEVLSSALRGEPGIGRVDVTGPGFLNVTVDGAGSGVGAALREVGVRGVRYGFGEGMRGEDVELVHGGGVRERVYAEAVRGLLAAQGADVRVREGKDVSVVVRGAHYDPRGLGADACQWALLRPAAGDRVLDGPPLLVQGESNPLFVVRYAHARARALVRNAAEWGFAGEWAGDEIGGARLGGLIVEYPGVLEAAARLRAPDRVARALEAVADALLDFQHGVLPMGEEKPSAAHRSRLALAEAAGTVLAGGLALLGVSAPDHL</sequence>
<dbReference type="SMART" id="SM00836">
    <property type="entry name" value="DALR_1"/>
    <property type="match status" value="1"/>
</dbReference>
<evidence type="ECO:0000256" key="5">
    <source>
        <dbReference type="ARBA" id="ARBA00049339"/>
    </source>
</evidence>
<evidence type="ECO:0000256" key="3">
    <source>
        <dbReference type="ARBA" id="ARBA00022741"/>
    </source>
</evidence>
<evidence type="ECO:0000256" key="2">
    <source>
        <dbReference type="ARBA" id="ARBA00022598"/>
    </source>
</evidence>
<evidence type="ECO:0000259" key="6">
    <source>
        <dbReference type="SMART" id="SM00836"/>
    </source>
</evidence>
<dbReference type="PANTHER" id="PTHR11956:SF5">
    <property type="entry name" value="ARGININE--TRNA LIGASE, CYTOPLASMIC"/>
    <property type="match status" value="1"/>
</dbReference>
<evidence type="ECO:0000313" key="8">
    <source>
        <dbReference type="EMBL" id="MCK8677441.1"/>
    </source>
</evidence>
<gene>
    <name evidence="8" type="ORF">M1O15_08575</name>
</gene>
<reference evidence="8 9" key="1">
    <citation type="submission" date="2022-04" db="EMBL/GenBank/DDBJ databases">
        <title>Streptomyces sp. nov. LCR6-01 isolated from Lichen of Dirinaria sp.</title>
        <authorList>
            <person name="Kanchanasin P."/>
            <person name="Tanasupawat S."/>
            <person name="Phongsopitanun W."/>
        </authorList>
    </citation>
    <scope>NUCLEOTIDE SEQUENCE [LARGE SCALE GENOMIC DNA]</scope>
    <source>
        <strain evidence="8 9">LCR6-01</strain>
    </source>
</reference>
<dbReference type="InterPro" id="IPR001278">
    <property type="entry name" value="Arg-tRNA-ligase"/>
</dbReference>
<protein>
    <recommendedName>
        <fullName evidence="1">arginine--tRNA ligase</fullName>
        <ecNumber evidence="1">6.1.1.19</ecNumber>
    </recommendedName>
</protein>
<evidence type="ECO:0000256" key="1">
    <source>
        <dbReference type="ARBA" id="ARBA00012837"/>
    </source>
</evidence>
<dbReference type="InterPro" id="IPR008909">
    <property type="entry name" value="DALR_anticod-bd"/>
</dbReference>
<dbReference type="Gene3D" id="3.30.1360.70">
    <property type="entry name" value="Arginyl tRNA synthetase N-terminal domain"/>
    <property type="match status" value="1"/>
</dbReference>
<dbReference type="EMBL" id="JALPTH010000006">
    <property type="protein sequence ID" value="MCK8677441.1"/>
    <property type="molecule type" value="Genomic_DNA"/>
</dbReference>
<evidence type="ECO:0000259" key="7">
    <source>
        <dbReference type="SMART" id="SM01016"/>
    </source>
</evidence>
<evidence type="ECO:0000313" key="9">
    <source>
        <dbReference type="Proteomes" id="UP001522868"/>
    </source>
</evidence>
<dbReference type="Pfam" id="PF03485">
    <property type="entry name" value="Arg_tRNA_synt_N"/>
    <property type="match status" value="1"/>
</dbReference>
<dbReference type="EC" id="6.1.1.19" evidence="1"/>
<dbReference type="SUPFAM" id="SSF47323">
    <property type="entry name" value="Anticodon-binding domain of a subclass of class I aminoacyl-tRNA synthetases"/>
    <property type="match status" value="1"/>
</dbReference>
<comment type="caution">
    <text evidence="8">The sequence shown here is derived from an EMBL/GenBank/DDBJ whole genome shotgun (WGS) entry which is preliminary data.</text>
</comment>
<proteinExistence type="predicted"/>
<feature type="domain" description="Arginyl tRNA synthetase N-terminal" evidence="7">
    <location>
        <begin position="4"/>
        <end position="94"/>
    </location>
</feature>
<dbReference type="Proteomes" id="UP001522868">
    <property type="component" value="Unassembled WGS sequence"/>
</dbReference>
<organism evidence="8 9">
    <name type="scientific">Streptomyces lichenis</name>
    <dbReference type="NCBI Taxonomy" id="2306967"/>
    <lineage>
        <taxon>Bacteria</taxon>
        <taxon>Bacillati</taxon>
        <taxon>Actinomycetota</taxon>
        <taxon>Actinomycetes</taxon>
        <taxon>Kitasatosporales</taxon>
        <taxon>Streptomycetaceae</taxon>
        <taxon>Streptomyces</taxon>
    </lineage>
</organism>
<feature type="domain" description="DALR anticodon binding" evidence="6">
    <location>
        <begin position="212"/>
        <end position="327"/>
    </location>
</feature>
<comment type="catalytic activity">
    <reaction evidence="5">
        <text>tRNA(Arg) + L-arginine + ATP = L-arginyl-tRNA(Arg) + AMP + diphosphate</text>
        <dbReference type="Rhea" id="RHEA:20301"/>
        <dbReference type="Rhea" id="RHEA-COMP:9658"/>
        <dbReference type="Rhea" id="RHEA-COMP:9673"/>
        <dbReference type="ChEBI" id="CHEBI:30616"/>
        <dbReference type="ChEBI" id="CHEBI:32682"/>
        <dbReference type="ChEBI" id="CHEBI:33019"/>
        <dbReference type="ChEBI" id="CHEBI:78442"/>
        <dbReference type="ChEBI" id="CHEBI:78513"/>
        <dbReference type="ChEBI" id="CHEBI:456215"/>
        <dbReference type="EC" id="6.1.1.19"/>
    </reaction>
</comment>
<dbReference type="InterPro" id="IPR009080">
    <property type="entry name" value="tRNAsynth_Ia_anticodon-bd"/>
</dbReference>
<evidence type="ECO:0000256" key="4">
    <source>
        <dbReference type="ARBA" id="ARBA00022840"/>
    </source>
</evidence>
<accession>A0ABT0I7Z5</accession>
<dbReference type="InterPro" id="IPR036695">
    <property type="entry name" value="Arg-tRNA-synth_N_sf"/>
</dbReference>
<dbReference type="RefSeq" id="WP_248632665.1">
    <property type="nucleotide sequence ID" value="NZ_JALPTH010000006.1"/>
</dbReference>